<reference evidence="2 3" key="1">
    <citation type="journal article" date="2024" name="IMA Fungus">
        <title>IMA Genome - F19 : A genome assembly and annotation guide to empower mycologists, including annotated draft genome sequences of Ceratocystis pirilliformis, Diaporthe australafricana, Fusarium ophioides, Paecilomyces lecythidis, and Sporothrix stenoceras.</title>
        <authorList>
            <person name="Aylward J."/>
            <person name="Wilson A.M."/>
            <person name="Visagie C.M."/>
            <person name="Spraker J."/>
            <person name="Barnes I."/>
            <person name="Buitendag C."/>
            <person name="Ceriani C."/>
            <person name="Del Mar Angel L."/>
            <person name="du Plessis D."/>
            <person name="Fuchs T."/>
            <person name="Gasser K."/>
            <person name="Kramer D."/>
            <person name="Li W."/>
            <person name="Munsamy K."/>
            <person name="Piso A."/>
            <person name="Price J.L."/>
            <person name="Sonnekus B."/>
            <person name="Thomas C."/>
            <person name="van der Nest A."/>
            <person name="van Dijk A."/>
            <person name="van Heerden A."/>
            <person name="van Vuuren N."/>
            <person name="Yilmaz N."/>
            <person name="Duong T.A."/>
            <person name="van der Merwe N.A."/>
            <person name="Wingfield M.J."/>
            <person name="Wingfield B.D."/>
        </authorList>
    </citation>
    <scope>NUCLEOTIDE SEQUENCE [LARGE SCALE GENOMIC DNA]</scope>
    <source>
        <strain evidence="2 3">CMW 12675</strain>
    </source>
</reference>
<protein>
    <submittedName>
        <fullName evidence="2">Uncharacterized protein</fullName>
    </submittedName>
</protein>
<feature type="compositionally biased region" description="Basic and acidic residues" evidence="1">
    <location>
        <begin position="190"/>
        <end position="199"/>
    </location>
</feature>
<proteinExistence type="predicted"/>
<feature type="region of interest" description="Disordered" evidence="1">
    <location>
        <begin position="1"/>
        <end position="20"/>
    </location>
</feature>
<evidence type="ECO:0000313" key="2">
    <source>
        <dbReference type="EMBL" id="KAL1890401.1"/>
    </source>
</evidence>
<feature type="compositionally biased region" description="Low complexity" evidence="1">
    <location>
        <begin position="289"/>
        <end position="302"/>
    </location>
</feature>
<feature type="region of interest" description="Disordered" evidence="1">
    <location>
        <begin position="190"/>
        <end position="305"/>
    </location>
</feature>
<feature type="compositionally biased region" description="Basic and acidic residues" evidence="1">
    <location>
        <begin position="8"/>
        <end position="20"/>
    </location>
</feature>
<dbReference type="EMBL" id="JAWDJO010000184">
    <property type="protein sequence ID" value="KAL1890401.1"/>
    <property type="molecule type" value="Genomic_DNA"/>
</dbReference>
<sequence length="326" mass="37249">MSSSPKAPRTERRAKKDPGHIKYARLTIPTLTAEDREIIYNLVNSGCVKGATKRTVTMEFETTDSIAAAMQSHGGLRNSSTQRPGRPHAINEEMATRLRIALILTPTATAEQLIAKTGCTCSARTVQRNMPDLRAEADRLAEYVIEEFQQDMFDLRGSARDIQIPESRQLAPAPLLQPAFVYGASTEYKGDKYQKERSTQRYKRSGQAMLEESGGQAFQSHHKDYDFRTPNNSNNTHQTSYQTPPYHYESEKHTPQLPSQHHRQQTPQHYETPQYDHSTRCQNQPQNNLQYRYQPQPLYPQYAGQSQEYGISNTWMSPEEYSSSQE</sequence>
<accession>A0ABR3YQ16</accession>
<feature type="compositionally biased region" description="Polar residues" evidence="1">
    <location>
        <begin position="229"/>
        <end position="243"/>
    </location>
</feature>
<name>A0ABR3YQ16_9PEZI</name>
<keyword evidence="3" id="KW-1185">Reference proteome</keyword>
<dbReference type="Proteomes" id="UP001583280">
    <property type="component" value="Unassembled WGS sequence"/>
</dbReference>
<evidence type="ECO:0000256" key="1">
    <source>
        <dbReference type="SAM" id="MobiDB-lite"/>
    </source>
</evidence>
<gene>
    <name evidence="2" type="ORF">Cpir12675_005415</name>
</gene>
<evidence type="ECO:0000313" key="3">
    <source>
        <dbReference type="Proteomes" id="UP001583280"/>
    </source>
</evidence>
<organism evidence="2 3">
    <name type="scientific">Ceratocystis pirilliformis</name>
    <dbReference type="NCBI Taxonomy" id="259994"/>
    <lineage>
        <taxon>Eukaryota</taxon>
        <taxon>Fungi</taxon>
        <taxon>Dikarya</taxon>
        <taxon>Ascomycota</taxon>
        <taxon>Pezizomycotina</taxon>
        <taxon>Sordariomycetes</taxon>
        <taxon>Hypocreomycetidae</taxon>
        <taxon>Microascales</taxon>
        <taxon>Ceratocystidaceae</taxon>
        <taxon>Ceratocystis</taxon>
    </lineage>
</organism>
<comment type="caution">
    <text evidence="2">The sequence shown here is derived from an EMBL/GenBank/DDBJ whole genome shotgun (WGS) entry which is preliminary data.</text>
</comment>